<dbReference type="SUPFAM" id="SSF56300">
    <property type="entry name" value="Metallo-dependent phosphatases"/>
    <property type="match status" value="1"/>
</dbReference>
<keyword evidence="5" id="KW-1185">Reference proteome</keyword>
<dbReference type="InterPro" id="IPR039331">
    <property type="entry name" value="PAPs-like"/>
</dbReference>
<dbReference type="EMBL" id="JAPZVM010000011">
    <property type="protein sequence ID" value="MCZ8373350.1"/>
    <property type="molecule type" value="Genomic_DNA"/>
</dbReference>
<gene>
    <name evidence="4" type="ORF">O6P32_11650</name>
</gene>
<evidence type="ECO:0000313" key="4">
    <source>
        <dbReference type="EMBL" id="MCZ8373350.1"/>
    </source>
</evidence>
<evidence type="ECO:0000256" key="1">
    <source>
        <dbReference type="ARBA" id="ARBA00022729"/>
    </source>
</evidence>
<name>A0ABT4PJW3_9BACT</name>
<dbReference type="Pfam" id="PF16656">
    <property type="entry name" value="Pur_ac_phosph_N"/>
    <property type="match status" value="1"/>
</dbReference>
<dbReference type="Pfam" id="PF00149">
    <property type="entry name" value="Metallophos"/>
    <property type="match status" value="1"/>
</dbReference>
<feature type="domain" description="Purple acid phosphatase N-terminal" evidence="3">
    <location>
        <begin position="45"/>
        <end position="136"/>
    </location>
</feature>
<dbReference type="Gene3D" id="3.60.21.10">
    <property type="match status" value="1"/>
</dbReference>
<evidence type="ECO:0000259" key="2">
    <source>
        <dbReference type="Pfam" id="PF00149"/>
    </source>
</evidence>
<protein>
    <submittedName>
        <fullName evidence="4">Metallophosphoesterase family protein</fullName>
    </submittedName>
</protein>
<dbReference type="InterPro" id="IPR029052">
    <property type="entry name" value="Metallo-depent_PP-like"/>
</dbReference>
<keyword evidence="1" id="KW-0732">Signal</keyword>
<dbReference type="InterPro" id="IPR015914">
    <property type="entry name" value="PAPs_N"/>
</dbReference>
<dbReference type="PANTHER" id="PTHR22953">
    <property type="entry name" value="ACID PHOSPHATASE RELATED"/>
    <property type="match status" value="1"/>
</dbReference>
<comment type="caution">
    <text evidence="4">The sequence shown here is derived from an EMBL/GenBank/DDBJ whole genome shotgun (WGS) entry which is preliminary data.</text>
</comment>
<dbReference type="RefSeq" id="WP_269878671.1">
    <property type="nucleotide sequence ID" value="NZ_JAPZVM010000011.1"/>
</dbReference>
<evidence type="ECO:0000313" key="5">
    <source>
        <dbReference type="Proteomes" id="UP001141933"/>
    </source>
</evidence>
<dbReference type="InterPro" id="IPR008963">
    <property type="entry name" value="Purple_acid_Pase-like_N"/>
</dbReference>
<reference evidence="4" key="1">
    <citation type="submission" date="2022-12" db="EMBL/GenBank/DDBJ databases">
        <title>Phocaeicola acetigenes sp. nov., isolated feces from a healthy human.</title>
        <authorList>
            <person name="Do H."/>
            <person name="Ha Y.B."/>
            <person name="Kim J.-S."/>
            <person name="Suh M.K."/>
            <person name="Kim H.S."/>
            <person name="Lee J.-S."/>
        </authorList>
    </citation>
    <scope>NUCLEOTIDE SEQUENCE</scope>
    <source>
        <strain evidence="4">KGMB11183</strain>
    </source>
</reference>
<dbReference type="PANTHER" id="PTHR22953:SF153">
    <property type="entry name" value="PURPLE ACID PHOSPHATASE"/>
    <property type="match status" value="1"/>
</dbReference>
<proteinExistence type="predicted"/>
<dbReference type="Proteomes" id="UP001141933">
    <property type="component" value="Unassembled WGS sequence"/>
</dbReference>
<evidence type="ECO:0000259" key="3">
    <source>
        <dbReference type="Pfam" id="PF16656"/>
    </source>
</evidence>
<sequence>MKKKTLIKLSITFIILLGLGFWINSRWSAWFHNEEEAPYSPLNQPGRVLLTFGDNNELSRNISWQYDSIVVPSHVDLVDTLCKDTIRIPAQGEIFRSRSGQAAYYVARLRSLQPDHYYTYRVCNEDNVSPWYHFRTYNSSTRNDYSFLYVGDVQDSINGKANTFFKEAFQQHSDTEFLVFGGDLTERPTEQRWEETYRGLDSIGQCYPVLTVTGNHDYLKYVIRKLERRFSLVFSYFLDSMIGENQVYTLKYNDMQLFCLDSNREFLYLWTQKQWLEKELKKSTARWKIVILHHPLYSIKGEMNNLSQRLMFNSLVEQYGVDLVLQGHEHAYARMTNHADNGDATPPVYTVSHCSPKNYYIQFDKRFDKFGTGSRYYQQIRIHGDTLTMNAYDAIDNSLYDSVDIIKSDKGNIKLNNRGQNIPEKLIFQSNGSKKEEAFRMRIEEYKHRKGIE</sequence>
<dbReference type="InterPro" id="IPR004843">
    <property type="entry name" value="Calcineurin-like_PHP"/>
</dbReference>
<dbReference type="SUPFAM" id="SSF49363">
    <property type="entry name" value="Purple acid phosphatase, N-terminal domain"/>
    <property type="match status" value="1"/>
</dbReference>
<accession>A0ABT4PJW3</accession>
<organism evidence="4 5">
    <name type="scientific">Phocaeicola acetigenes</name>
    <dbReference type="NCBI Taxonomy" id="3016083"/>
    <lineage>
        <taxon>Bacteria</taxon>
        <taxon>Pseudomonadati</taxon>
        <taxon>Bacteroidota</taxon>
        <taxon>Bacteroidia</taxon>
        <taxon>Bacteroidales</taxon>
        <taxon>Bacteroidaceae</taxon>
        <taxon>Phocaeicola</taxon>
    </lineage>
</organism>
<feature type="domain" description="Calcineurin-like phosphoesterase" evidence="2">
    <location>
        <begin position="147"/>
        <end position="332"/>
    </location>
</feature>